<dbReference type="InterPro" id="IPR017517">
    <property type="entry name" value="Maleyloyr_isom"/>
</dbReference>
<keyword evidence="3" id="KW-1185">Reference proteome</keyword>
<dbReference type="NCBIfam" id="TIGR03083">
    <property type="entry name" value="maleylpyruvate isomerase family mycothiol-dependent enzyme"/>
    <property type="match status" value="1"/>
</dbReference>
<dbReference type="RefSeq" id="WP_030431326.1">
    <property type="nucleotide sequence ID" value="NZ_JOEF01000019.1"/>
</dbReference>
<evidence type="ECO:0000313" key="2">
    <source>
        <dbReference type="EMBL" id="SDM74003.1"/>
    </source>
</evidence>
<dbReference type="InterPro" id="IPR024344">
    <property type="entry name" value="MDMPI_metal-binding"/>
</dbReference>
<organism evidence="2 3">
    <name type="scientific">Allokutzneria albata</name>
    <name type="common">Kibdelosporangium albatum</name>
    <dbReference type="NCBI Taxonomy" id="211114"/>
    <lineage>
        <taxon>Bacteria</taxon>
        <taxon>Bacillati</taxon>
        <taxon>Actinomycetota</taxon>
        <taxon>Actinomycetes</taxon>
        <taxon>Pseudonocardiales</taxon>
        <taxon>Pseudonocardiaceae</taxon>
        <taxon>Allokutzneria</taxon>
    </lineage>
</organism>
<reference evidence="2 3" key="1">
    <citation type="submission" date="2016-10" db="EMBL/GenBank/DDBJ databases">
        <authorList>
            <person name="de Groot N.N."/>
        </authorList>
    </citation>
    <scope>NUCLEOTIDE SEQUENCE [LARGE SCALE GENOMIC DNA]</scope>
    <source>
        <strain evidence="2 3">DSM 44149</strain>
    </source>
</reference>
<evidence type="ECO:0000313" key="3">
    <source>
        <dbReference type="Proteomes" id="UP000183376"/>
    </source>
</evidence>
<protein>
    <submittedName>
        <fullName evidence="2">TIGR03083 family protein</fullName>
    </submittedName>
</protein>
<dbReference type="EMBL" id="LT629701">
    <property type="protein sequence ID" value="SDM74003.1"/>
    <property type="molecule type" value="Genomic_DNA"/>
</dbReference>
<dbReference type="Pfam" id="PF11716">
    <property type="entry name" value="MDMPI_N"/>
    <property type="match status" value="1"/>
</dbReference>
<dbReference type="Proteomes" id="UP000183376">
    <property type="component" value="Chromosome I"/>
</dbReference>
<gene>
    <name evidence="2" type="ORF">SAMN04489726_3154</name>
</gene>
<dbReference type="GO" id="GO:0046872">
    <property type="term" value="F:metal ion binding"/>
    <property type="evidence" value="ECO:0007669"/>
    <property type="project" value="InterPro"/>
</dbReference>
<feature type="domain" description="Mycothiol-dependent maleylpyruvate isomerase metal-binding" evidence="1">
    <location>
        <begin position="10"/>
        <end position="48"/>
    </location>
</feature>
<accession>A0A1G9VPK1</accession>
<evidence type="ECO:0000259" key="1">
    <source>
        <dbReference type="Pfam" id="PF11716"/>
    </source>
</evidence>
<dbReference type="Gene3D" id="1.20.120.450">
    <property type="entry name" value="dinb family like domain"/>
    <property type="match status" value="1"/>
</dbReference>
<dbReference type="eggNOG" id="ENOG50314EV">
    <property type="taxonomic scope" value="Bacteria"/>
</dbReference>
<name>A0A1G9VPK1_ALLAB</name>
<sequence length="204" mass="21979">MSSAMTLAMRERADFADFLGKLTPGQWDLPTLCEGWTVRDVVAHVISYDVLGWRGTLGRLVRGRFSLDKSNAIGVDEYVGADLVALLRTYARPRGLTTAFGGRIALVDGMIHQQDIRRPLGLPREIPHDRLLVALRFALFAPPLGAGKQVRGLSLTATDLEWSHGSGPEVRGPGEALLMAIAGRSAALSDLTGPGLPLLTSRLT</sequence>
<dbReference type="AlphaFoldDB" id="A0A1G9VPK1"/>
<dbReference type="SUPFAM" id="SSF109854">
    <property type="entry name" value="DinB/YfiT-like putative metalloenzymes"/>
    <property type="match status" value="1"/>
</dbReference>
<dbReference type="STRING" id="211114.SAMN04489726_3154"/>
<dbReference type="InterPro" id="IPR034660">
    <property type="entry name" value="DinB/YfiT-like"/>
</dbReference>
<proteinExistence type="predicted"/>